<name>A0AAV2EBF5_9ROSI</name>
<evidence type="ECO:0000256" key="1">
    <source>
        <dbReference type="SAM" id="Phobius"/>
    </source>
</evidence>
<evidence type="ECO:0008006" key="4">
    <source>
        <dbReference type="Google" id="ProtNLM"/>
    </source>
</evidence>
<feature type="transmembrane region" description="Helical" evidence="1">
    <location>
        <begin position="60"/>
        <end position="82"/>
    </location>
</feature>
<gene>
    <name evidence="2" type="ORF">LTRI10_LOCUS24442</name>
</gene>
<keyword evidence="3" id="KW-1185">Reference proteome</keyword>
<keyword evidence="1" id="KW-0812">Transmembrane</keyword>
<protein>
    <recommendedName>
        <fullName evidence="4">Transmembrane protein</fullName>
    </recommendedName>
</protein>
<organism evidence="2 3">
    <name type="scientific">Linum trigynum</name>
    <dbReference type="NCBI Taxonomy" id="586398"/>
    <lineage>
        <taxon>Eukaryota</taxon>
        <taxon>Viridiplantae</taxon>
        <taxon>Streptophyta</taxon>
        <taxon>Embryophyta</taxon>
        <taxon>Tracheophyta</taxon>
        <taxon>Spermatophyta</taxon>
        <taxon>Magnoliopsida</taxon>
        <taxon>eudicotyledons</taxon>
        <taxon>Gunneridae</taxon>
        <taxon>Pentapetalae</taxon>
        <taxon>rosids</taxon>
        <taxon>fabids</taxon>
        <taxon>Malpighiales</taxon>
        <taxon>Linaceae</taxon>
        <taxon>Linum</taxon>
    </lineage>
</organism>
<dbReference type="EMBL" id="OZ034817">
    <property type="protein sequence ID" value="CAL1383154.1"/>
    <property type="molecule type" value="Genomic_DNA"/>
</dbReference>
<evidence type="ECO:0000313" key="2">
    <source>
        <dbReference type="EMBL" id="CAL1383154.1"/>
    </source>
</evidence>
<keyword evidence="1" id="KW-0472">Membrane</keyword>
<keyword evidence="1" id="KW-1133">Transmembrane helix</keyword>
<dbReference type="AlphaFoldDB" id="A0AAV2EBF5"/>
<sequence>MTVVILNGGFLDLISHGRSEATSMLALDCRDVDTDVGGDEQAATIGFMTVVISADCGFEILIAMIVSSAILWWDCLLVRIWSSLALHGTKKKERE</sequence>
<evidence type="ECO:0000313" key="3">
    <source>
        <dbReference type="Proteomes" id="UP001497516"/>
    </source>
</evidence>
<reference evidence="2 3" key="1">
    <citation type="submission" date="2024-04" db="EMBL/GenBank/DDBJ databases">
        <authorList>
            <person name="Fracassetti M."/>
        </authorList>
    </citation>
    <scope>NUCLEOTIDE SEQUENCE [LARGE SCALE GENOMIC DNA]</scope>
</reference>
<proteinExistence type="predicted"/>
<dbReference type="Proteomes" id="UP001497516">
    <property type="component" value="Chromosome 4"/>
</dbReference>
<accession>A0AAV2EBF5</accession>